<dbReference type="PANTHER" id="PTHR13887:SF14">
    <property type="entry name" value="DISULFIDE BOND FORMATION PROTEIN D"/>
    <property type="match status" value="1"/>
</dbReference>
<reference evidence="8" key="2">
    <citation type="journal article" date="2021" name="PeerJ">
        <title>Extensive microbial diversity within the chicken gut microbiome revealed by metagenomics and culture.</title>
        <authorList>
            <person name="Gilroy R."/>
            <person name="Ravi A."/>
            <person name="Getino M."/>
            <person name="Pursley I."/>
            <person name="Horton D.L."/>
            <person name="Alikhan N.F."/>
            <person name="Baker D."/>
            <person name="Gharbi K."/>
            <person name="Hall N."/>
            <person name="Watson M."/>
            <person name="Adriaenssens E.M."/>
            <person name="Foster-Nyarko E."/>
            <person name="Jarju S."/>
            <person name="Secka A."/>
            <person name="Antonio M."/>
            <person name="Oren A."/>
            <person name="Chaudhuri R.R."/>
            <person name="La Ragione R."/>
            <person name="Hildebrand F."/>
            <person name="Pallen M.J."/>
        </authorList>
    </citation>
    <scope>NUCLEOTIDE SEQUENCE</scope>
    <source>
        <strain evidence="8">ChiW3-316</strain>
    </source>
</reference>
<keyword evidence="6" id="KW-0472">Membrane</keyword>
<organism evidence="8 9">
    <name type="scientific">Candidatus Scatocola faecipullorum</name>
    <dbReference type="NCBI Taxonomy" id="2840917"/>
    <lineage>
        <taxon>Bacteria</taxon>
        <taxon>Pseudomonadati</taxon>
        <taxon>Pseudomonadota</taxon>
        <taxon>Alphaproteobacteria</taxon>
        <taxon>Rhodospirillales</taxon>
        <taxon>Rhodospirillaceae</taxon>
        <taxon>Rhodospirillaceae incertae sedis</taxon>
        <taxon>Candidatus Scatocola</taxon>
    </lineage>
</organism>
<dbReference type="InterPro" id="IPR012336">
    <property type="entry name" value="Thioredoxin-like_fold"/>
</dbReference>
<dbReference type="Gene3D" id="3.40.30.10">
    <property type="entry name" value="Glutaredoxin"/>
    <property type="match status" value="1"/>
</dbReference>
<keyword evidence="6" id="KW-1133">Transmembrane helix</keyword>
<evidence type="ECO:0000259" key="7">
    <source>
        <dbReference type="Pfam" id="PF13462"/>
    </source>
</evidence>
<keyword evidence="4" id="KW-1015">Disulfide bond</keyword>
<name>A0A9D1M502_9PROT</name>
<comment type="caution">
    <text evidence="8">The sequence shown here is derived from an EMBL/GenBank/DDBJ whole genome shotgun (WGS) entry which is preliminary data.</text>
</comment>
<evidence type="ECO:0000256" key="1">
    <source>
        <dbReference type="ARBA" id="ARBA00005791"/>
    </source>
</evidence>
<keyword evidence="3" id="KW-0560">Oxidoreductase</keyword>
<keyword evidence="2" id="KW-0732">Signal</keyword>
<dbReference type="PANTHER" id="PTHR13887">
    <property type="entry name" value="GLUTATHIONE S-TRANSFERASE KAPPA"/>
    <property type="match status" value="1"/>
</dbReference>
<evidence type="ECO:0000256" key="5">
    <source>
        <dbReference type="ARBA" id="ARBA00023284"/>
    </source>
</evidence>
<dbReference type="SUPFAM" id="SSF52833">
    <property type="entry name" value="Thioredoxin-like"/>
    <property type="match status" value="1"/>
</dbReference>
<reference evidence="8" key="1">
    <citation type="submission" date="2020-10" db="EMBL/GenBank/DDBJ databases">
        <authorList>
            <person name="Gilroy R."/>
        </authorList>
    </citation>
    <scope>NUCLEOTIDE SEQUENCE</scope>
    <source>
        <strain evidence="8">ChiW3-316</strain>
    </source>
</reference>
<evidence type="ECO:0000256" key="4">
    <source>
        <dbReference type="ARBA" id="ARBA00023157"/>
    </source>
</evidence>
<evidence type="ECO:0000256" key="2">
    <source>
        <dbReference type="ARBA" id="ARBA00022729"/>
    </source>
</evidence>
<proteinExistence type="inferred from homology"/>
<dbReference type="GO" id="GO:0016491">
    <property type="term" value="F:oxidoreductase activity"/>
    <property type="evidence" value="ECO:0007669"/>
    <property type="project" value="UniProtKB-KW"/>
</dbReference>
<feature type="transmembrane region" description="Helical" evidence="6">
    <location>
        <begin position="12"/>
        <end position="30"/>
    </location>
</feature>
<feature type="domain" description="Thioredoxin-like fold" evidence="7">
    <location>
        <begin position="73"/>
        <end position="219"/>
    </location>
</feature>
<dbReference type="EMBL" id="DVNC01000044">
    <property type="protein sequence ID" value="HIU53739.1"/>
    <property type="molecule type" value="Genomic_DNA"/>
</dbReference>
<keyword evidence="6" id="KW-0812">Transmembrane</keyword>
<dbReference type="InterPro" id="IPR036249">
    <property type="entry name" value="Thioredoxin-like_sf"/>
</dbReference>
<sequence length="251" mass="27638">MKFEDIVKKVSSFVAAFIVFFIAAGMYLSWKGFVMQPDGRIVLVKQANAAIFDDEAEEDIAQPLDSKIALSLPKGPVLGSAEAPLTLYEFSSFGCTHCSDFHLGTLPKLEADYIKSGKLKVIFVNFPLDRKSMQGAMISRCIPAANYYDYVKTVFKNQREWGFSTRSEQILADYAAHNGISKAKALECLKDDAAATDIIEVRQQAIDRLKIQGTPSFLLVSPGSREVIKGVPGYASLKALLDKKLPKTAQN</sequence>
<protein>
    <submittedName>
        <fullName evidence="8">Thioredoxin domain-containing protein</fullName>
    </submittedName>
</protein>
<evidence type="ECO:0000313" key="9">
    <source>
        <dbReference type="Proteomes" id="UP000824107"/>
    </source>
</evidence>
<evidence type="ECO:0000256" key="6">
    <source>
        <dbReference type="SAM" id="Phobius"/>
    </source>
</evidence>
<evidence type="ECO:0000313" key="8">
    <source>
        <dbReference type="EMBL" id="HIU53739.1"/>
    </source>
</evidence>
<evidence type="ECO:0000256" key="3">
    <source>
        <dbReference type="ARBA" id="ARBA00023002"/>
    </source>
</evidence>
<accession>A0A9D1M502</accession>
<dbReference type="AlphaFoldDB" id="A0A9D1M502"/>
<dbReference type="Pfam" id="PF13462">
    <property type="entry name" value="Thioredoxin_4"/>
    <property type="match status" value="1"/>
</dbReference>
<comment type="similarity">
    <text evidence="1">Belongs to the thioredoxin family. DsbA subfamily.</text>
</comment>
<dbReference type="Proteomes" id="UP000824107">
    <property type="component" value="Unassembled WGS sequence"/>
</dbReference>
<keyword evidence="5" id="KW-0676">Redox-active center</keyword>
<gene>
    <name evidence="8" type="ORF">IAD20_06630</name>
</gene>